<dbReference type="PANTHER" id="PTHR23117">
    <property type="entry name" value="GUANYLATE KINASE-RELATED"/>
    <property type="match status" value="1"/>
</dbReference>
<evidence type="ECO:0000313" key="16">
    <source>
        <dbReference type="Proteomes" id="UP000430670"/>
    </source>
</evidence>
<dbReference type="HAMAP" id="MF_00328">
    <property type="entry name" value="Guanylate_kinase"/>
    <property type="match status" value="1"/>
</dbReference>
<dbReference type="AlphaFoldDB" id="A0A6I3SBC4"/>
<gene>
    <name evidence="13" type="primary">gmk</name>
    <name evidence="15" type="ORF">GJ688_01365</name>
</gene>
<dbReference type="EMBL" id="WNKU01000001">
    <property type="protein sequence ID" value="MTV47628.1"/>
    <property type="molecule type" value="Genomic_DNA"/>
</dbReference>
<evidence type="ECO:0000256" key="6">
    <source>
        <dbReference type="ARBA" id="ARBA00022490"/>
    </source>
</evidence>
<dbReference type="InterPro" id="IPR008145">
    <property type="entry name" value="GK/Ca_channel_bsu"/>
</dbReference>
<evidence type="ECO:0000256" key="1">
    <source>
        <dbReference type="ARBA" id="ARBA00003531"/>
    </source>
</evidence>
<accession>A0A6I3SBC4</accession>
<dbReference type="FunFam" id="3.40.50.300:FF:000855">
    <property type="entry name" value="Guanylate kinase"/>
    <property type="match status" value="1"/>
</dbReference>
<dbReference type="PROSITE" id="PS00856">
    <property type="entry name" value="GUANYLATE_KINASE_1"/>
    <property type="match status" value="1"/>
</dbReference>
<evidence type="ECO:0000256" key="10">
    <source>
        <dbReference type="ARBA" id="ARBA00022840"/>
    </source>
</evidence>
<evidence type="ECO:0000256" key="12">
    <source>
        <dbReference type="ARBA" id="ARBA00048594"/>
    </source>
</evidence>
<dbReference type="InterPro" id="IPR020590">
    <property type="entry name" value="Guanylate_kinase_CS"/>
</dbReference>
<evidence type="ECO:0000256" key="9">
    <source>
        <dbReference type="ARBA" id="ARBA00022777"/>
    </source>
</evidence>
<dbReference type="RefSeq" id="WP_155474938.1">
    <property type="nucleotide sequence ID" value="NZ_WNKU01000001.1"/>
</dbReference>
<keyword evidence="6 13" id="KW-0963">Cytoplasm</keyword>
<comment type="caution">
    <text evidence="15">The sequence shown here is derived from an EMBL/GenBank/DDBJ whole genome shotgun (WGS) entry which is preliminary data.</text>
</comment>
<evidence type="ECO:0000256" key="13">
    <source>
        <dbReference type="HAMAP-Rule" id="MF_00328"/>
    </source>
</evidence>
<keyword evidence="8 13" id="KW-0547">Nucleotide-binding</keyword>
<dbReference type="PROSITE" id="PS50052">
    <property type="entry name" value="GUANYLATE_KINASE_2"/>
    <property type="match status" value="1"/>
</dbReference>
<sequence length="193" mass="21633">MGRGVLLVISGPSGAGKGTLSRLLLSKQKQLKLSISATTRPPRCGEIHGEHYYFLGKDDFEQQIEENNFLEYAQVYDNYYGTPLKPVEESLSNGQDVLLEIDIQGALQVKGRYPEAALIFIAPPSLDELAKRIYGRGTDSPEVIEKRLSLASAELEFIDKYDYCVINDDAEWATARLQAILEAEKSRVYRKSE</sequence>
<dbReference type="SUPFAM" id="SSF52540">
    <property type="entry name" value="P-loop containing nucleoside triphosphate hydrolases"/>
    <property type="match status" value="1"/>
</dbReference>
<keyword evidence="7 13" id="KW-0808">Transferase</keyword>
<keyword evidence="9 13" id="KW-0418">Kinase</keyword>
<evidence type="ECO:0000256" key="7">
    <source>
        <dbReference type="ARBA" id="ARBA00022679"/>
    </source>
</evidence>
<evidence type="ECO:0000256" key="4">
    <source>
        <dbReference type="ARBA" id="ARBA00012961"/>
    </source>
</evidence>
<dbReference type="Pfam" id="PF00625">
    <property type="entry name" value="Guanylate_kin"/>
    <property type="match status" value="1"/>
</dbReference>
<dbReference type="GO" id="GO:0004385">
    <property type="term" value="F:GMP kinase activity"/>
    <property type="evidence" value="ECO:0007669"/>
    <property type="project" value="UniProtKB-UniRule"/>
</dbReference>
<dbReference type="GO" id="GO:0005524">
    <property type="term" value="F:ATP binding"/>
    <property type="evidence" value="ECO:0007669"/>
    <property type="project" value="UniProtKB-UniRule"/>
</dbReference>
<dbReference type="OrthoDB" id="9808150at2"/>
<name>A0A6I3SBC4_HELMO</name>
<feature type="domain" description="Guanylate kinase-like" evidence="14">
    <location>
        <begin position="4"/>
        <end position="182"/>
    </location>
</feature>
<keyword evidence="16" id="KW-1185">Reference proteome</keyword>
<dbReference type="GO" id="GO:0005829">
    <property type="term" value="C:cytosol"/>
    <property type="evidence" value="ECO:0007669"/>
    <property type="project" value="TreeGrafter"/>
</dbReference>
<protein>
    <recommendedName>
        <fullName evidence="5 13">Guanylate kinase</fullName>
        <ecNumber evidence="4 13">2.7.4.8</ecNumber>
    </recommendedName>
    <alternativeName>
        <fullName evidence="11 13">GMP kinase</fullName>
    </alternativeName>
</protein>
<dbReference type="InterPro" id="IPR008144">
    <property type="entry name" value="Guanylate_kin-like_dom"/>
</dbReference>
<comment type="subcellular location">
    <subcellularLocation>
        <location evidence="2 13">Cytoplasm</location>
    </subcellularLocation>
</comment>
<reference evidence="15 16" key="1">
    <citation type="submission" date="2019-11" db="EMBL/GenBank/DDBJ databases">
        <title>Whole-genome sequence of a the green, strictly anaerobic photosynthetic bacterium Heliobacillus mobilis DSM 6151.</title>
        <authorList>
            <person name="Kyndt J.A."/>
            <person name="Meyer T.E."/>
        </authorList>
    </citation>
    <scope>NUCLEOTIDE SEQUENCE [LARGE SCALE GENOMIC DNA]</scope>
    <source>
        <strain evidence="15 16">DSM 6151</strain>
    </source>
</reference>
<dbReference type="CDD" id="cd00071">
    <property type="entry name" value="GMPK"/>
    <property type="match status" value="1"/>
</dbReference>
<evidence type="ECO:0000256" key="11">
    <source>
        <dbReference type="ARBA" id="ARBA00030128"/>
    </source>
</evidence>
<comment type="similarity">
    <text evidence="3 13">Belongs to the guanylate kinase family.</text>
</comment>
<dbReference type="InterPro" id="IPR017665">
    <property type="entry name" value="Guanylate_kinase"/>
</dbReference>
<evidence type="ECO:0000256" key="3">
    <source>
        <dbReference type="ARBA" id="ARBA00005790"/>
    </source>
</evidence>
<dbReference type="Gene3D" id="3.30.63.10">
    <property type="entry name" value="Guanylate Kinase phosphate binding domain"/>
    <property type="match status" value="1"/>
</dbReference>
<comment type="catalytic activity">
    <reaction evidence="12 13">
        <text>GMP + ATP = GDP + ADP</text>
        <dbReference type="Rhea" id="RHEA:20780"/>
        <dbReference type="ChEBI" id="CHEBI:30616"/>
        <dbReference type="ChEBI" id="CHEBI:58115"/>
        <dbReference type="ChEBI" id="CHEBI:58189"/>
        <dbReference type="ChEBI" id="CHEBI:456216"/>
        <dbReference type="EC" id="2.7.4.8"/>
    </reaction>
</comment>
<dbReference type="PANTHER" id="PTHR23117:SF13">
    <property type="entry name" value="GUANYLATE KINASE"/>
    <property type="match status" value="1"/>
</dbReference>
<dbReference type="EC" id="2.7.4.8" evidence="4 13"/>
<dbReference type="FunFam" id="3.30.63.10:FF:000005">
    <property type="entry name" value="Guanylate kinase"/>
    <property type="match status" value="1"/>
</dbReference>
<evidence type="ECO:0000256" key="8">
    <source>
        <dbReference type="ARBA" id="ARBA00022741"/>
    </source>
</evidence>
<evidence type="ECO:0000256" key="5">
    <source>
        <dbReference type="ARBA" id="ARBA00016296"/>
    </source>
</evidence>
<organism evidence="15 16">
    <name type="scientific">Heliobacterium mobile</name>
    <name type="common">Heliobacillus mobilis</name>
    <dbReference type="NCBI Taxonomy" id="28064"/>
    <lineage>
        <taxon>Bacteria</taxon>
        <taxon>Bacillati</taxon>
        <taxon>Bacillota</taxon>
        <taxon>Clostridia</taxon>
        <taxon>Eubacteriales</taxon>
        <taxon>Heliobacteriaceae</taxon>
        <taxon>Heliobacterium</taxon>
    </lineage>
</organism>
<evidence type="ECO:0000259" key="14">
    <source>
        <dbReference type="PROSITE" id="PS50052"/>
    </source>
</evidence>
<keyword evidence="10 13" id="KW-0067">ATP-binding</keyword>
<dbReference type="Proteomes" id="UP000430670">
    <property type="component" value="Unassembled WGS sequence"/>
</dbReference>
<feature type="binding site" evidence="13">
    <location>
        <begin position="11"/>
        <end position="18"/>
    </location>
    <ligand>
        <name>ATP</name>
        <dbReference type="ChEBI" id="CHEBI:30616"/>
    </ligand>
</feature>
<dbReference type="NCBIfam" id="TIGR03263">
    <property type="entry name" value="guanyl_kin"/>
    <property type="match status" value="1"/>
</dbReference>
<dbReference type="Gene3D" id="3.40.50.300">
    <property type="entry name" value="P-loop containing nucleotide triphosphate hydrolases"/>
    <property type="match status" value="2"/>
</dbReference>
<proteinExistence type="inferred from homology"/>
<comment type="function">
    <text evidence="1 13">Essential for recycling GMP and indirectly, cGMP.</text>
</comment>
<dbReference type="SMART" id="SM00072">
    <property type="entry name" value="GuKc"/>
    <property type="match status" value="1"/>
</dbReference>
<dbReference type="InterPro" id="IPR027417">
    <property type="entry name" value="P-loop_NTPase"/>
</dbReference>
<evidence type="ECO:0000256" key="2">
    <source>
        <dbReference type="ARBA" id="ARBA00004496"/>
    </source>
</evidence>
<evidence type="ECO:0000313" key="15">
    <source>
        <dbReference type="EMBL" id="MTV47628.1"/>
    </source>
</evidence>